<comment type="caution">
    <text evidence="7">The sequence shown here is derived from an EMBL/GenBank/DDBJ whole genome shotgun (WGS) entry which is preliminary data.</text>
</comment>
<evidence type="ECO:0000313" key="7">
    <source>
        <dbReference type="EMBL" id="GKX56720.1"/>
    </source>
</evidence>
<evidence type="ECO:0000256" key="2">
    <source>
        <dbReference type="ARBA" id="ARBA00022448"/>
    </source>
</evidence>
<dbReference type="InterPro" id="IPR014731">
    <property type="entry name" value="ETF_asu_C"/>
</dbReference>
<dbReference type="PANTHER" id="PTHR43153:SF1">
    <property type="entry name" value="ELECTRON TRANSFER FLAVOPROTEIN SUBUNIT ALPHA, MITOCHONDRIAL"/>
    <property type="match status" value="1"/>
</dbReference>
<dbReference type="FunFam" id="3.40.50.1220:FF:000004">
    <property type="entry name" value="Electron transfer flavoprotein"/>
    <property type="match status" value="1"/>
</dbReference>
<evidence type="ECO:0000256" key="4">
    <source>
        <dbReference type="ARBA" id="ARBA00022982"/>
    </source>
</evidence>
<feature type="domain" description="Electron transfer flavoprotein alpha/beta-subunit N-terminal" evidence="6">
    <location>
        <begin position="8"/>
        <end position="183"/>
    </location>
</feature>
<feature type="binding site" evidence="5">
    <location>
        <position position="203"/>
    </location>
    <ligand>
        <name>FAD</name>
        <dbReference type="ChEBI" id="CHEBI:57692"/>
    </ligand>
</feature>
<dbReference type="SMART" id="SM00893">
    <property type="entry name" value="ETF"/>
    <property type="match status" value="1"/>
</dbReference>
<dbReference type="Gene3D" id="3.40.50.1220">
    <property type="entry name" value="TPP-binding domain"/>
    <property type="match status" value="1"/>
</dbReference>
<dbReference type="SUPFAM" id="SSF52402">
    <property type="entry name" value="Adenine nucleotide alpha hydrolases-like"/>
    <property type="match status" value="1"/>
</dbReference>
<dbReference type="PIRSF" id="PIRSF000089">
    <property type="entry name" value="Electra_flavoP_a"/>
    <property type="match status" value="1"/>
</dbReference>
<dbReference type="InterPro" id="IPR014729">
    <property type="entry name" value="Rossmann-like_a/b/a_fold"/>
</dbReference>
<comment type="cofactor">
    <cofactor evidence="5">
        <name>FAD</name>
        <dbReference type="ChEBI" id="CHEBI:57692"/>
    </cofactor>
    <text evidence="5">Binds 1 FAD per dimer.</text>
</comment>
<feature type="binding site" evidence="5">
    <location>
        <begin position="260"/>
        <end position="267"/>
    </location>
    <ligand>
        <name>FAD</name>
        <dbReference type="ChEBI" id="CHEBI:57692"/>
    </ligand>
</feature>
<dbReference type="Proteomes" id="UP001058124">
    <property type="component" value="Unassembled WGS sequence"/>
</dbReference>
<feature type="binding site" evidence="5">
    <location>
        <position position="281"/>
    </location>
    <ligand>
        <name>FAD</name>
        <dbReference type="ChEBI" id="CHEBI:57692"/>
    </ligand>
</feature>
<dbReference type="GO" id="GO:0050660">
    <property type="term" value="F:flavin adenine dinucleotide binding"/>
    <property type="evidence" value="ECO:0007669"/>
    <property type="project" value="InterPro"/>
</dbReference>
<keyword evidence="2" id="KW-0813">Transport</keyword>
<keyword evidence="5" id="KW-0274">FAD</keyword>
<dbReference type="GO" id="GO:0009055">
    <property type="term" value="F:electron transfer activity"/>
    <property type="evidence" value="ECO:0007669"/>
    <property type="project" value="InterPro"/>
</dbReference>
<protein>
    <submittedName>
        <fullName evidence="7">Protein FixB</fullName>
    </submittedName>
</protein>
<proteinExistence type="inferred from homology"/>
<dbReference type="PANTHER" id="PTHR43153">
    <property type="entry name" value="ELECTRON TRANSFER FLAVOPROTEIN ALPHA"/>
    <property type="match status" value="1"/>
</dbReference>
<sequence>MANLLPTVFVYADKAERLAELIALARQWGEKVNVLFVGGDADVSACVNLGADRVYHLPQREETVVEDYVPSFAQIIKESGSRALVLLASSKRGKAIAARLGAKLEAGVASDVLSLSVEGDSVCVTHQLYGGLAHAQAQIGSPYSVVTVGSGHDVAPVTDAAAAEVTVGEFIAPAHPLRLVGRRPKQGSSVDLGKAKCVVGVGRGFGKQEDIALAAALAKAVHGEVGCSRPIAEGEGWMEHERYIGVSGVALGADVYIATGVSGQIQHMVGVSRVKTIVAINKDKNAPIFNFVDYGIVGDLYKILPALTARLGG</sequence>
<keyword evidence="8" id="KW-1185">Reference proteome</keyword>
<reference evidence="7" key="1">
    <citation type="submission" date="2022-06" db="EMBL/GenBank/DDBJ databases">
        <title>Draft genome sequences of Leminorella grimontii str. JCM5902.</title>
        <authorList>
            <person name="Wakabayashi Y."/>
            <person name="Kojima K."/>
        </authorList>
    </citation>
    <scope>NUCLEOTIDE SEQUENCE</scope>
    <source>
        <strain evidence="7">JCM 5902</strain>
    </source>
</reference>
<dbReference type="Pfam" id="PF00766">
    <property type="entry name" value="ETF_alpha"/>
    <property type="match status" value="1"/>
</dbReference>
<keyword evidence="3" id="KW-0285">Flavoprotein</keyword>
<evidence type="ECO:0000313" key="8">
    <source>
        <dbReference type="Proteomes" id="UP001058124"/>
    </source>
</evidence>
<dbReference type="AlphaFoldDB" id="A0AAV5N575"/>
<name>A0AAV5N575_9GAMM</name>
<feature type="binding site" evidence="5">
    <location>
        <begin position="228"/>
        <end position="229"/>
    </location>
    <ligand>
        <name>FAD</name>
        <dbReference type="ChEBI" id="CHEBI:57692"/>
    </ligand>
</feature>
<dbReference type="GO" id="GO:0033539">
    <property type="term" value="P:fatty acid beta-oxidation using acyl-CoA dehydrogenase"/>
    <property type="evidence" value="ECO:0007669"/>
    <property type="project" value="TreeGrafter"/>
</dbReference>
<evidence type="ECO:0000256" key="3">
    <source>
        <dbReference type="ARBA" id="ARBA00022630"/>
    </source>
</evidence>
<gene>
    <name evidence="7" type="primary">fixB</name>
    <name evidence="7" type="ORF">SOASR030_28320</name>
</gene>
<evidence type="ECO:0000256" key="5">
    <source>
        <dbReference type="PIRSR" id="PIRSR000089-1"/>
    </source>
</evidence>
<organism evidence="7 8">
    <name type="scientific">Leminorella grimontii</name>
    <dbReference type="NCBI Taxonomy" id="82981"/>
    <lineage>
        <taxon>Bacteria</taxon>
        <taxon>Pseudomonadati</taxon>
        <taxon>Pseudomonadota</taxon>
        <taxon>Gammaproteobacteria</taxon>
        <taxon>Enterobacterales</taxon>
        <taxon>Budviciaceae</taxon>
        <taxon>Leminorella</taxon>
    </lineage>
</organism>
<dbReference type="RefSeq" id="WP_027275399.1">
    <property type="nucleotide sequence ID" value="NZ_BRLH01000008.1"/>
</dbReference>
<dbReference type="SUPFAM" id="SSF52467">
    <property type="entry name" value="DHS-like NAD/FAD-binding domain"/>
    <property type="match status" value="1"/>
</dbReference>
<keyword evidence="4" id="KW-0249">Electron transport</keyword>
<dbReference type="Pfam" id="PF01012">
    <property type="entry name" value="ETF"/>
    <property type="match status" value="1"/>
</dbReference>
<dbReference type="InterPro" id="IPR001308">
    <property type="entry name" value="ETF_a/FixB"/>
</dbReference>
<dbReference type="EMBL" id="BRLH01000008">
    <property type="protein sequence ID" value="GKX56720.1"/>
    <property type="molecule type" value="Genomic_DNA"/>
</dbReference>
<evidence type="ECO:0000259" key="6">
    <source>
        <dbReference type="SMART" id="SM00893"/>
    </source>
</evidence>
<dbReference type="InterPro" id="IPR014730">
    <property type="entry name" value="ETF_a/b_N"/>
</dbReference>
<dbReference type="Gene3D" id="3.40.50.620">
    <property type="entry name" value="HUPs"/>
    <property type="match status" value="1"/>
</dbReference>
<evidence type="ECO:0000256" key="1">
    <source>
        <dbReference type="ARBA" id="ARBA00005817"/>
    </source>
</evidence>
<dbReference type="InterPro" id="IPR029035">
    <property type="entry name" value="DHS-like_NAD/FAD-binding_dom"/>
</dbReference>
<accession>A0AAV5N575</accession>
<comment type="similarity">
    <text evidence="1">Belongs to the ETF alpha-subunit/FixB family.</text>
</comment>